<dbReference type="PhylomeDB" id="A7RPL9"/>
<feature type="domain" description="Guanylate-binding protein N-terminal" evidence="3">
    <location>
        <begin position="115"/>
        <end position="214"/>
    </location>
</feature>
<dbReference type="SUPFAM" id="SSF52540">
    <property type="entry name" value="P-loop containing nucleoside triphosphate hydrolases"/>
    <property type="match status" value="1"/>
</dbReference>
<organism evidence="4 5">
    <name type="scientific">Nematostella vectensis</name>
    <name type="common">Starlet sea anemone</name>
    <dbReference type="NCBI Taxonomy" id="45351"/>
    <lineage>
        <taxon>Eukaryota</taxon>
        <taxon>Metazoa</taxon>
        <taxon>Cnidaria</taxon>
        <taxon>Anthozoa</taxon>
        <taxon>Hexacorallia</taxon>
        <taxon>Actiniaria</taxon>
        <taxon>Edwardsiidae</taxon>
        <taxon>Nematostella</taxon>
    </lineage>
</organism>
<dbReference type="EMBL" id="DS469526">
    <property type="protein sequence ID" value="EDO46595.1"/>
    <property type="molecule type" value="Genomic_DNA"/>
</dbReference>
<evidence type="ECO:0000256" key="1">
    <source>
        <dbReference type="ARBA" id="ARBA00022801"/>
    </source>
</evidence>
<dbReference type="AlphaFoldDB" id="A7RPL9"/>
<dbReference type="eggNOG" id="KOG2037">
    <property type="taxonomic scope" value="Eukaryota"/>
</dbReference>
<dbReference type="GO" id="GO:0005525">
    <property type="term" value="F:GTP binding"/>
    <property type="evidence" value="ECO:0000318"/>
    <property type="project" value="GO_Central"/>
</dbReference>
<dbReference type="Proteomes" id="UP000001593">
    <property type="component" value="Unassembled WGS sequence"/>
</dbReference>
<keyword evidence="1" id="KW-0378">Hydrolase</keyword>
<gene>
    <name evidence="4" type="ORF">NEMVEDRAFT_v1g239807</name>
</gene>
<dbReference type="HOGENOM" id="CLU_501845_0_0_1"/>
<dbReference type="Pfam" id="PF02263">
    <property type="entry name" value="GBP"/>
    <property type="match status" value="2"/>
</dbReference>
<name>A7RPL9_NEMVE</name>
<dbReference type="InterPro" id="IPR036543">
    <property type="entry name" value="Guanylate-bd_C_sf"/>
</dbReference>
<accession>A7RPL9</accession>
<evidence type="ECO:0000313" key="4">
    <source>
        <dbReference type="EMBL" id="EDO46595.1"/>
    </source>
</evidence>
<protein>
    <recommendedName>
        <fullName evidence="3">Guanylate-binding protein N-terminal domain-containing protein</fullName>
    </recommendedName>
</protein>
<dbReference type="GO" id="GO:0003924">
    <property type="term" value="F:GTPase activity"/>
    <property type="evidence" value="ECO:0000318"/>
    <property type="project" value="GO_Central"/>
</dbReference>
<evidence type="ECO:0000313" key="5">
    <source>
        <dbReference type="Proteomes" id="UP000001593"/>
    </source>
</evidence>
<evidence type="ECO:0000256" key="2">
    <source>
        <dbReference type="SAM" id="Coils"/>
    </source>
</evidence>
<dbReference type="Gene3D" id="3.40.50.300">
    <property type="entry name" value="P-loop containing nucleotide triphosphate hydrolases"/>
    <property type="match status" value="2"/>
</dbReference>
<reference evidence="4 5" key="1">
    <citation type="journal article" date="2007" name="Science">
        <title>Sea anemone genome reveals ancestral eumetazoan gene repertoire and genomic organization.</title>
        <authorList>
            <person name="Putnam N.H."/>
            <person name="Srivastava M."/>
            <person name="Hellsten U."/>
            <person name="Dirks B."/>
            <person name="Chapman J."/>
            <person name="Salamov A."/>
            <person name="Terry A."/>
            <person name="Shapiro H."/>
            <person name="Lindquist E."/>
            <person name="Kapitonov V.V."/>
            <person name="Jurka J."/>
            <person name="Genikhovich G."/>
            <person name="Grigoriev I.V."/>
            <person name="Lucas S.M."/>
            <person name="Steele R.E."/>
            <person name="Finnerty J.R."/>
            <person name="Technau U."/>
            <person name="Martindale M.Q."/>
            <person name="Rokhsar D.S."/>
        </authorList>
    </citation>
    <scope>NUCLEOTIDE SEQUENCE [LARGE SCALE GENOMIC DNA]</scope>
    <source>
        <strain evidence="5">CH2 X CH6</strain>
    </source>
</reference>
<dbReference type="PANTHER" id="PTHR10751">
    <property type="entry name" value="GUANYLATE BINDING PROTEIN"/>
    <property type="match status" value="1"/>
</dbReference>
<keyword evidence="2" id="KW-0175">Coiled coil</keyword>
<feature type="domain" description="Guanylate-binding protein N-terminal" evidence="3">
    <location>
        <begin position="31"/>
        <end position="96"/>
    </location>
</feature>
<evidence type="ECO:0000259" key="3">
    <source>
        <dbReference type="Pfam" id="PF02263"/>
    </source>
</evidence>
<feature type="coiled-coil region" evidence="2">
    <location>
        <begin position="472"/>
        <end position="543"/>
    </location>
</feature>
<dbReference type="InterPro" id="IPR027417">
    <property type="entry name" value="P-loop_NTPase"/>
</dbReference>
<dbReference type="OMA" id="KCEEMNE"/>
<keyword evidence="5" id="KW-1185">Reference proteome</keyword>
<sequence>MATPLCLPDTCRWNEDTNECSIIQGIPRSSIHLIENSLRRLRAIRGPVCVVSVTGPCRKGKSFILAKSFTEKEVFPLGDELDPKTMGLWLWVVPKQFRDDKGQPFTVRIQVFAEKATDPEHAQTVFPSFVWLLRDVVLALPRDCSDVTEYFRKRVFTTDGATSRDDVIKCFSSFDAFTLPFPSDDPEVLCNIKEKSDSLNSRFLKGVEKFKRLLHAKLRPNRTPGDQGFLTGEALADMLEEYVSALNAPDAVPSIGRAWDTYIENKGTKTVKEAKNVYTFAMSDLLDGRLPCLTDTITRANEEALSQAEKFFEMETDGIPKKDRWKYAVQLHMAADQKECDWLIANKRATEDACAELYQRLRTKILEPVRLLWRRVEDHEFAYAISCIESAYEELMIEFNKNIHGCRDICQDFAYFRQQELDREMKKEVDWIRKMCFRNDQIMANKLARKDTEDEARRLGMMKLRLDQEMDLKVMEAEMREEQRLLNEELAEMVRREKERGAQDNNYLRRRQDILQRGEQAMRRQLREREKEIEEARKRLEKM</sequence>
<dbReference type="SUPFAM" id="SSF48340">
    <property type="entry name" value="Interferon-induced guanylate-binding protein 1 (GBP1), C-terminal domain"/>
    <property type="match status" value="1"/>
</dbReference>
<dbReference type="InParanoid" id="A7RPL9"/>
<proteinExistence type="predicted"/>
<dbReference type="InterPro" id="IPR015894">
    <property type="entry name" value="Guanylate-bd_N"/>
</dbReference>
<dbReference type="FunFam" id="3.40.50.300:FF:004769">
    <property type="entry name" value="Predicted protein"/>
    <property type="match status" value="1"/>
</dbReference>